<evidence type="ECO:0000313" key="10">
    <source>
        <dbReference type="Proteomes" id="UP000702544"/>
    </source>
</evidence>
<keyword evidence="5 7" id="KW-0472">Membrane</keyword>
<evidence type="ECO:0000256" key="2">
    <source>
        <dbReference type="ARBA" id="ARBA00022475"/>
    </source>
</evidence>
<dbReference type="AlphaFoldDB" id="A0AAE5CBK2"/>
<evidence type="ECO:0000256" key="7">
    <source>
        <dbReference type="SAM" id="Phobius"/>
    </source>
</evidence>
<dbReference type="PANTHER" id="PTHR30572:SF4">
    <property type="entry name" value="ABC TRANSPORTER PERMEASE YTRF"/>
    <property type="match status" value="1"/>
</dbReference>
<sequence length="236" mass="25711">DRYFSGENPLGRRVRLGASESERPWVTIVGVVPDMYVDGPSNEDPQGLYRPLAQMPDEFVGIAIRATGDPLELTTMVRDEVAAIDGNLPIYFIDTLDSWIRQNTWFVRVFGALFMIFGAVALFLASVGLYGVMSFSVGQRIKEVGVRMALGAEGHDVLKLVLRQGLIQLTVGVILGLGLGALLSKGLEVALFNVQPFDPLIFGAIIVILIGTGMIASFVPARRATKVDPMIALRYE</sequence>
<dbReference type="PANTHER" id="PTHR30572">
    <property type="entry name" value="MEMBRANE COMPONENT OF TRANSPORTER-RELATED"/>
    <property type="match status" value="1"/>
</dbReference>
<feature type="non-terminal residue" evidence="9">
    <location>
        <position position="1"/>
    </location>
</feature>
<protein>
    <submittedName>
        <fullName evidence="9">FtsX-like permease family protein</fullName>
    </submittedName>
</protein>
<dbReference type="GO" id="GO:0022857">
    <property type="term" value="F:transmembrane transporter activity"/>
    <property type="evidence" value="ECO:0007669"/>
    <property type="project" value="TreeGrafter"/>
</dbReference>
<evidence type="ECO:0000256" key="5">
    <source>
        <dbReference type="ARBA" id="ARBA00023136"/>
    </source>
</evidence>
<comment type="caution">
    <text evidence="9">The sequence shown here is derived from an EMBL/GenBank/DDBJ whole genome shotgun (WGS) entry which is preliminary data.</text>
</comment>
<dbReference type="GO" id="GO:0005886">
    <property type="term" value="C:plasma membrane"/>
    <property type="evidence" value="ECO:0007669"/>
    <property type="project" value="UniProtKB-SubCell"/>
</dbReference>
<keyword evidence="2" id="KW-1003">Cell membrane</keyword>
<name>A0AAE5CBK2_9BACT</name>
<dbReference type="InterPro" id="IPR003838">
    <property type="entry name" value="ABC3_permease_C"/>
</dbReference>
<proteinExistence type="inferred from homology"/>
<feature type="domain" description="ABC3 transporter permease C-terminal" evidence="8">
    <location>
        <begin position="115"/>
        <end position="229"/>
    </location>
</feature>
<reference evidence="9 10" key="1">
    <citation type="submission" date="2020-01" db="EMBL/GenBank/DDBJ databases">
        <title>Genomes assembled from Gulf of Kutch pelagic sediment metagenomes.</title>
        <authorList>
            <person name="Chandrashekar M."/>
            <person name="Mahajan M.S."/>
            <person name="Dave K.J."/>
            <person name="Vatsa P."/>
            <person name="Nathani N.M."/>
        </authorList>
    </citation>
    <scope>NUCLEOTIDE SEQUENCE [LARGE SCALE GENOMIC DNA]</scope>
    <source>
        <strain evidence="9">KS3-K002</strain>
    </source>
</reference>
<keyword evidence="3 7" id="KW-0812">Transmembrane</keyword>
<gene>
    <name evidence="9" type="ORF">GWO12_12925</name>
</gene>
<feature type="transmembrane region" description="Helical" evidence="7">
    <location>
        <begin position="199"/>
        <end position="221"/>
    </location>
</feature>
<feature type="transmembrane region" description="Helical" evidence="7">
    <location>
        <begin position="105"/>
        <end position="132"/>
    </location>
</feature>
<dbReference type="Pfam" id="PF02687">
    <property type="entry name" value="FtsX"/>
    <property type="match status" value="1"/>
</dbReference>
<evidence type="ECO:0000313" key="9">
    <source>
        <dbReference type="EMBL" id="NIR75992.1"/>
    </source>
</evidence>
<evidence type="ECO:0000256" key="1">
    <source>
        <dbReference type="ARBA" id="ARBA00004651"/>
    </source>
</evidence>
<dbReference type="InterPro" id="IPR050250">
    <property type="entry name" value="Macrolide_Exporter_MacB"/>
</dbReference>
<dbReference type="EMBL" id="JAACAK010000112">
    <property type="protein sequence ID" value="NIR75992.1"/>
    <property type="molecule type" value="Genomic_DNA"/>
</dbReference>
<organism evidence="9 10">
    <name type="scientific">Candidatus Kutchimonas denitrificans</name>
    <dbReference type="NCBI Taxonomy" id="3056748"/>
    <lineage>
        <taxon>Bacteria</taxon>
        <taxon>Pseudomonadati</taxon>
        <taxon>Gemmatimonadota</taxon>
        <taxon>Gemmatimonadia</taxon>
        <taxon>Candidatus Palauibacterales</taxon>
        <taxon>Candidatus Palauibacteraceae</taxon>
        <taxon>Candidatus Kutchimonas</taxon>
    </lineage>
</organism>
<comment type="similarity">
    <text evidence="6">Belongs to the ABC-4 integral membrane protein family.</text>
</comment>
<accession>A0AAE5CBK2</accession>
<keyword evidence="4 7" id="KW-1133">Transmembrane helix</keyword>
<evidence type="ECO:0000259" key="8">
    <source>
        <dbReference type="Pfam" id="PF02687"/>
    </source>
</evidence>
<evidence type="ECO:0000256" key="3">
    <source>
        <dbReference type="ARBA" id="ARBA00022692"/>
    </source>
</evidence>
<comment type="subcellular location">
    <subcellularLocation>
        <location evidence="1">Cell membrane</location>
        <topology evidence="1">Multi-pass membrane protein</topology>
    </subcellularLocation>
</comment>
<evidence type="ECO:0000256" key="4">
    <source>
        <dbReference type="ARBA" id="ARBA00022989"/>
    </source>
</evidence>
<feature type="transmembrane region" description="Helical" evidence="7">
    <location>
        <begin position="166"/>
        <end position="187"/>
    </location>
</feature>
<evidence type="ECO:0000256" key="6">
    <source>
        <dbReference type="ARBA" id="ARBA00038076"/>
    </source>
</evidence>
<dbReference type="Proteomes" id="UP000702544">
    <property type="component" value="Unassembled WGS sequence"/>
</dbReference>